<dbReference type="Gene3D" id="3.30.300.30">
    <property type="match status" value="1"/>
</dbReference>
<gene>
    <name evidence="7" type="ORF">FPQ13_04085</name>
</gene>
<name>A0A556PPW4_9BACI</name>
<dbReference type="FunFam" id="3.30.300.30:FF:000008">
    <property type="entry name" value="2,3-dihydroxybenzoate-AMP ligase"/>
    <property type="match status" value="1"/>
</dbReference>
<keyword evidence="3" id="KW-0276">Fatty acid metabolism</keyword>
<organism evidence="7 8">
    <name type="scientific">Allobacillus salarius</name>
    <dbReference type="NCBI Taxonomy" id="1955272"/>
    <lineage>
        <taxon>Bacteria</taxon>
        <taxon>Bacillati</taxon>
        <taxon>Bacillota</taxon>
        <taxon>Bacilli</taxon>
        <taxon>Bacillales</taxon>
        <taxon>Bacillaceae</taxon>
        <taxon>Allobacillus</taxon>
    </lineage>
</organism>
<dbReference type="InterPro" id="IPR025110">
    <property type="entry name" value="AMP-bd_C"/>
</dbReference>
<evidence type="ECO:0000313" key="7">
    <source>
        <dbReference type="EMBL" id="TSJ66442.1"/>
    </source>
</evidence>
<reference evidence="7 8" key="1">
    <citation type="submission" date="2019-07" db="EMBL/GenBank/DDBJ databases">
        <title>Allobacillus sp. nov. SKP isolated from shrimp paste of Euphausiacea.</title>
        <authorList>
            <person name="Kanchanasin P."/>
            <person name="Tanasupawat S."/>
            <person name="Shi W."/>
            <person name="Wu L."/>
            <person name="Ma J."/>
        </authorList>
    </citation>
    <scope>NUCLEOTIDE SEQUENCE [LARGE SCALE GENOMIC DNA]</scope>
    <source>
        <strain evidence="7 8">SKP4-8</strain>
    </source>
</reference>
<dbReference type="Proteomes" id="UP000316425">
    <property type="component" value="Unassembled WGS sequence"/>
</dbReference>
<dbReference type="AlphaFoldDB" id="A0A556PPW4"/>
<feature type="domain" description="AMP-dependent synthetase/ligase" evidence="5">
    <location>
        <begin position="19"/>
        <end position="395"/>
    </location>
</feature>
<dbReference type="Pfam" id="PF13193">
    <property type="entry name" value="AMP-binding_C"/>
    <property type="match status" value="1"/>
</dbReference>
<evidence type="ECO:0000259" key="6">
    <source>
        <dbReference type="Pfam" id="PF13193"/>
    </source>
</evidence>
<feature type="domain" description="AMP-binding enzyme C-terminal" evidence="6">
    <location>
        <begin position="446"/>
        <end position="520"/>
    </location>
</feature>
<keyword evidence="4" id="KW-0443">Lipid metabolism</keyword>
<protein>
    <submittedName>
        <fullName evidence="7">Long-chain fatty acid--CoA ligase</fullName>
    </submittedName>
</protein>
<sequence>MNNFQLTTTQMLERAEKYFSQKEVVSRTDLKVHRLTYKEVGQRCRSLSDSLEALGIKKGDRIGTLGWNHHRHLEAYFAVPNMNAVLHTINFRLPQEHLIYVINDAEDKVLLIDAQFIGLIEAIKDEIPSVQHVILMTDEENIPETSLPSVYLYESLIEQGDPTYQYPENIQENDPAGMCYTSATTGKPKGVVYTHRSTFLHSMALGLAETTGVQEEDVSLPLVPMFHVNAWGFPYAATWFGTKQVLPGPNVTPQLILELIEQEKVTMSAGVPTIWLGVAQALEQGNYDTSSLKAVICGGSAAPKSLIALYEDRFNIPFIHAYGMTETSPVATLSRPLSKHKELSREEQLDIKATQGRVVPGLEVRIINENGEVPADGETMGELTIRGPWITDQYYNAPDKTAESVKDGWLYTGDIATIDEDGFIQVVDRTKDLVKSGGEWISTVALENGLMAHEAVAEASVIGIPHEKWQERPLGVVVLKEGADVTKEELFEFITPMFVKWWLPDDIVFVNEIPKTSVGKFLKRALRDELSDYYLQEQ</sequence>
<evidence type="ECO:0000256" key="2">
    <source>
        <dbReference type="ARBA" id="ARBA00022598"/>
    </source>
</evidence>
<dbReference type="NCBIfam" id="NF004837">
    <property type="entry name" value="PRK06187.1"/>
    <property type="match status" value="1"/>
</dbReference>
<evidence type="ECO:0000259" key="5">
    <source>
        <dbReference type="Pfam" id="PF00501"/>
    </source>
</evidence>
<dbReference type="InterPro" id="IPR045851">
    <property type="entry name" value="AMP-bd_C_sf"/>
</dbReference>
<comment type="similarity">
    <text evidence="1">Belongs to the ATP-dependent AMP-binding enzyme family.</text>
</comment>
<dbReference type="InterPro" id="IPR042099">
    <property type="entry name" value="ANL_N_sf"/>
</dbReference>
<proteinExistence type="inferred from homology"/>
<keyword evidence="8" id="KW-1185">Reference proteome</keyword>
<comment type="caution">
    <text evidence="7">The sequence shown here is derived from an EMBL/GenBank/DDBJ whole genome shotgun (WGS) entry which is preliminary data.</text>
</comment>
<dbReference type="PANTHER" id="PTHR43859:SF4">
    <property type="entry name" value="BUTANOATE--COA LIGASE AAE1-RELATED"/>
    <property type="match status" value="1"/>
</dbReference>
<evidence type="ECO:0000313" key="8">
    <source>
        <dbReference type="Proteomes" id="UP000316425"/>
    </source>
</evidence>
<dbReference type="Pfam" id="PF00501">
    <property type="entry name" value="AMP-binding"/>
    <property type="match status" value="1"/>
</dbReference>
<dbReference type="GO" id="GO:0016874">
    <property type="term" value="F:ligase activity"/>
    <property type="evidence" value="ECO:0007669"/>
    <property type="project" value="UniProtKB-KW"/>
</dbReference>
<dbReference type="OrthoDB" id="9803968at2"/>
<evidence type="ECO:0000256" key="3">
    <source>
        <dbReference type="ARBA" id="ARBA00022832"/>
    </source>
</evidence>
<evidence type="ECO:0000256" key="1">
    <source>
        <dbReference type="ARBA" id="ARBA00006432"/>
    </source>
</evidence>
<dbReference type="SUPFAM" id="SSF56801">
    <property type="entry name" value="Acetyl-CoA synthetase-like"/>
    <property type="match status" value="1"/>
</dbReference>
<dbReference type="CDD" id="cd12119">
    <property type="entry name" value="ttLC_FACS_AlkK_like"/>
    <property type="match status" value="1"/>
</dbReference>
<dbReference type="EMBL" id="VMHE01000004">
    <property type="protein sequence ID" value="TSJ66442.1"/>
    <property type="molecule type" value="Genomic_DNA"/>
</dbReference>
<dbReference type="RefSeq" id="WP_144088049.1">
    <property type="nucleotide sequence ID" value="NZ_VMHE01000004.1"/>
</dbReference>
<dbReference type="InterPro" id="IPR000873">
    <property type="entry name" value="AMP-dep_synth/lig_dom"/>
</dbReference>
<accession>A0A556PPW4</accession>
<evidence type="ECO:0000256" key="4">
    <source>
        <dbReference type="ARBA" id="ARBA00023098"/>
    </source>
</evidence>
<dbReference type="GO" id="GO:0006631">
    <property type="term" value="P:fatty acid metabolic process"/>
    <property type="evidence" value="ECO:0007669"/>
    <property type="project" value="UniProtKB-KW"/>
</dbReference>
<dbReference type="Gene3D" id="3.40.50.12780">
    <property type="entry name" value="N-terminal domain of ligase-like"/>
    <property type="match status" value="1"/>
</dbReference>
<dbReference type="PANTHER" id="PTHR43859">
    <property type="entry name" value="ACYL-ACTIVATING ENZYME"/>
    <property type="match status" value="1"/>
</dbReference>
<keyword evidence="2 7" id="KW-0436">Ligase</keyword>